<sequence length="104" mass="11506">MAIAQGDPVVSVFILPDCVNSGMLETLLYQAIDDDPATSCIEEHFQCLVEKGVALPTNMDKARVHTFLSSKSPPGLLIGQAAHRDFWPWENSTFDGLKEFLKQI</sequence>
<proteinExistence type="predicted"/>
<protein>
    <submittedName>
        <fullName evidence="1">Uncharacterized protein</fullName>
    </submittedName>
</protein>
<dbReference type="AlphaFoldDB" id="X1GJI1"/>
<evidence type="ECO:0000313" key="1">
    <source>
        <dbReference type="EMBL" id="GAH57347.1"/>
    </source>
</evidence>
<gene>
    <name evidence="1" type="ORF">S03H2_38586</name>
</gene>
<dbReference type="EMBL" id="BARU01023800">
    <property type="protein sequence ID" value="GAH57347.1"/>
    <property type="molecule type" value="Genomic_DNA"/>
</dbReference>
<dbReference type="Pfam" id="PF11536">
    <property type="entry name" value="DUF3226"/>
    <property type="match status" value="1"/>
</dbReference>
<name>X1GJI1_9ZZZZ</name>
<dbReference type="InterPro" id="IPR024508">
    <property type="entry name" value="DUF3226"/>
</dbReference>
<comment type="caution">
    <text evidence="1">The sequence shown here is derived from an EMBL/GenBank/DDBJ whole genome shotgun (WGS) entry which is preliminary data.</text>
</comment>
<accession>X1GJI1</accession>
<reference evidence="1" key="1">
    <citation type="journal article" date="2014" name="Front. Microbiol.">
        <title>High frequency of phylogenetically diverse reductive dehalogenase-homologous genes in deep subseafloor sedimentary metagenomes.</title>
        <authorList>
            <person name="Kawai M."/>
            <person name="Futagami T."/>
            <person name="Toyoda A."/>
            <person name="Takaki Y."/>
            <person name="Nishi S."/>
            <person name="Hori S."/>
            <person name="Arai W."/>
            <person name="Tsubouchi T."/>
            <person name="Morono Y."/>
            <person name="Uchiyama I."/>
            <person name="Ito T."/>
            <person name="Fujiyama A."/>
            <person name="Inagaki F."/>
            <person name="Takami H."/>
        </authorList>
    </citation>
    <scope>NUCLEOTIDE SEQUENCE</scope>
    <source>
        <strain evidence="1">Expedition CK06-06</strain>
    </source>
</reference>
<organism evidence="1">
    <name type="scientific">marine sediment metagenome</name>
    <dbReference type="NCBI Taxonomy" id="412755"/>
    <lineage>
        <taxon>unclassified sequences</taxon>
        <taxon>metagenomes</taxon>
        <taxon>ecological metagenomes</taxon>
    </lineage>
</organism>